<dbReference type="AlphaFoldDB" id="A0A517M912"/>
<name>A0A517M912_9BACT</name>
<accession>A0A517M912</accession>
<gene>
    <name evidence="2" type="ORF">FF011L_01170</name>
</gene>
<evidence type="ECO:0008006" key="4">
    <source>
        <dbReference type="Google" id="ProtNLM"/>
    </source>
</evidence>
<evidence type="ECO:0000313" key="2">
    <source>
        <dbReference type="EMBL" id="QDS91388.1"/>
    </source>
</evidence>
<dbReference type="OrthoDB" id="281947at2"/>
<dbReference type="KEGG" id="rml:FF011L_01170"/>
<feature type="chain" id="PRO_5021835207" description="Cytochrome c domain-containing protein" evidence="1">
    <location>
        <begin position="21"/>
        <end position="130"/>
    </location>
</feature>
<organism evidence="2 3">
    <name type="scientific">Roseimaritima multifibrata</name>
    <dbReference type="NCBI Taxonomy" id="1930274"/>
    <lineage>
        <taxon>Bacteria</taxon>
        <taxon>Pseudomonadati</taxon>
        <taxon>Planctomycetota</taxon>
        <taxon>Planctomycetia</taxon>
        <taxon>Pirellulales</taxon>
        <taxon>Pirellulaceae</taxon>
        <taxon>Roseimaritima</taxon>
    </lineage>
</organism>
<keyword evidence="1" id="KW-0732">Signal</keyword>
<sequence length="130" mass="14538" precursor="true">MKRFALMALTLMMLGSPAYAISEFNKQWKAQYLGDDASEDFKRSGRKAGCYVCHVKGEKKDEARNEYGNALHKHLDAENFSKERIKAEPEKVKAEILEAFKKVAPVKSKDGKAFGEKIKAGELPATDAKL</sequence>
<dbReference type="Proteomes" id="UP000320672">
    <property type="component" value="Chromosome"/>
</dbReference>
<feature type="signal peptide" evidence="1">
    <location>
        <begin position="1"/>
        <end position="20"/>
    </location>
</feature>
<dbReference type="EMBL" id="CP036262">
    <property type="protein sequence ID" value="QDS91388.1"/>
    <property type="molecule type" value="Genomic_DNA"/>
</dbReference>
<reference evidence="2 3" key="1">
    <citation type="submission" date="2019-02" db="EMBL/GenBank/DDBJ databases">
        <title>Deep-cultivation of Planctomycetes and their phenomic and genomic characterization uncovers novel biology.</title>
        <authorList>
            <person name="Wiegand S."/>
            <person name="Jogler M."/>
            <person name="Boedeker C."/>
            <person name="Pinto D."/>
            <person name="Vollmers J."/>
            <person name="Rivas-Marin E."/>
            <person name="Kohn T."/>
            <person name="Peeters S.H."/>
            <person name="Heuer A."/>
            <person name="Rast P."/>
            <person name="Oberbeckmann S."/>
            <person name="Bunk B."/>
            <person name="Jeske O."/>
            <person name="Meyerdierks A."/>
            <person name="Storesund J.E."/>
            <person name="Kallscheuer N."/>
            <person name="Luecker S."/>
            <person name="Lage O.M."/>
            <person name="Pohl T."/>
            <person name="Merkel B.J."/>
            <person name="Hornburger P."/>
            <person name="Mueller R.-W."/>
            <person name="Bruemmer F."/>
            <person name="Labrenz M."/>
            <person name="Spormann A.M."/>
            <person name="Op den Camp H."/>
            <person name="Overmann J."/>
            <person name="Amann R."/>
            <person name="Jetten M.S.M."/>
            <person name="Mascher T."/>
            <person name="Medema M.H."/>
            <person name="Devos D.P."/>
            <person name="Kaster A.-K."/>
            <person name="Ovreas L."/>
            <person name="Rohde M."/>
            <person name="Galperin M.Y."/>
            <person name="Jogler C."/>
        </authorList>
    </citation>
    <scope>NUCLEOTIDE SEQUENCE [LARGE SCALE GENOMIC DNA]</scope>
    <source>
        <strain evidence="2 3">FF011L</strain>
    </source>
</reference>
<dbReference type="RefSeq" id="WP_145349464.1">
    <property type="nucleotide sequence ID" value="NZ_CP036262.1"/>
</dbReference>
<evidence type="ECO:0000256" key="1">
    <source>
        <dbReference type="SAM" id="SignalP"/>
    </source>
</evidence>
<proteinExistence type="predicted"/>
<evidence type="ECO:0000313" key="3">
    <source>
        <dbReference type="Proteomes" id="UP000320672"/>
    </source>
</evidence>
<protein>
    <recommendedName>
        <fullName evidence="4">Cytochrome c domain-containing protein</fullName>
    </recommendedName>
</protein>
<keyword evidence="3" id="KW-1185">Reference proteome</keyword>